<evidence type="ECO:0000256" key="1">
    <source>
        <dbReference type="SAM" id="MobiDB-lite"/>
    </source>
</evidence>
<evidence type="ECO:0000313" key="2">
    <source>
        <dbReference type="EMBL" id="SEM23960.1"/>
    </source>
</evidence>
<dbReference type="RefSeq" id="WP_161791281.1">
    <property type="nucleotide sequence ID" value="NZ_BBPN01000020.1"/>
</dbReference>
<gene>
    <name evidence="2" type="ORF">SAMN05414137_12175</name>
</gene>
<dbReference type="Proteomes" id="UP000183015">
    <property type="component" value="Unassembled WGS sequence"/>
</dbReference>
<proteinExistence type="predicted"/>
<protein>
    <submittedName>
        <fullName evidence="2">Uncharacterized protein</fullName>
    </submittedName>
</protein>
<evidence type="ECO:0000313" key="3">
    <source>
        <dbReference type="Proteomes" id="UP000183015"/>
    </source>
</evidence>
<organism evidence="2 3">
    <name type="scientific">Streptacidiphilus jiangxiensis</name>
    <dbReference type="NCBI Taxonomy" id="235985"/>
    <lineage>
        <taxon>Bacteria</taxon>
        <taxon>Bacillati</taxon>
        <taxon>Actinomycetota</taxon>
        <taxon>Actinomycetes</taxon>
        <taxon>Kitasatosporales</taxon>
        <taxon>Streptomycetaceae</taxon>
        <taxon>Streptacidiphilus</taxon>
    </lineage>
</organism>
<feature type="compositionally biased region" description="Polar residues" evidence="1">
    <location>
        <begin position="40"/>
        <end position="55"/>
    </location>
</feature>
<feature type="region of interest" description="Disordered" evidence="1">
    <location>
        <begin position="36"/>
        <end position="55"/>
    </location>
</feature>
<accession>A0A1H7WQX0</accession>
<keyword evidence="3" id="KW-1185">Reference proteome</keyword>
<dbReference type="EMBL" id="FOAZ01000021">
    <property type="protein sequence ID" value="SEM23960.1"/>
    <property type="molecule type" value="Genomic_DNA"/>
</dbReference>
<dbReference type="AlphaFoldDB" id="A0A1H7WQX0"/>
<name>A0A1H7WQX0_STRJI</name>
<reference evidence="3" key="1">
    <citation type="submission" date="2016-10" db="EMBL/GenBank/DDBJ databases">
        <authorList>
            <person name="Varghese N."/>
        </authorList>
    </citation>
    <scope>NUCLEOTIDE SEQUENCE [LARGE SCALE GENOMIC DNA]</scope>
    <source>
        <strain evidence="3">DSM 45096 / BCRC 16803 / CGMCC 4.1857 / CIP 109030 / JCM 12277 / KCTC 19219 / NBRC 100920 / 33214</strain>
    </source>
</reference>
<sequence length="55" mass="5996">MKYFARMRRSVAALALAGSVVAGVIGFVHAFQPDPEMTGGKQSVADSSSWDFQRY</sequence>